<dbReference type="AlphaFoldDB" id="A0A0K0CZ85"/>
<evidence type="ECO:0000313" key="1">
    <source>
        <dbReference type="Proteomes" id="UP000035642"/>
    </source>
</evidence>
<accession>A0A0K0CZ85</accession>
<proteinExistence type="predicted"/>
<dbReference type="Proteomes" id="UP000035642">
    <property type="component" value="Unassembled WGS sequence"/>
</dbReference>
<name>A0A0K0CZ85_ANGCA</name>
<dbReference type="WBParaSite" id="ACAC_0000302001-mRNA-1">
    <property type="protein sequence ID" value="ACAC_0000302001-mRNA-1"/>
    <property type="gene ID" value="ACAC_0000302001"/>
</dbReference>
<protein>
    <submittedName>
        <fullName evidence="2">Transposase</fullName>
    </submittedName>
</protein>
<keyword evidence="1" id="KW-1185">Reference proteome</keyword>
<organism evidence="1 2">
    <name type="scientific">Angiostrongylus cantonensis</name>
    <name type="common">Rat lungworm</name>
    <dbReference type="NCBI Taxonomy" id="6313"/>
    <lineage>
        <taxon>Eukaryota</taxon>
        <taxon>Metazoa</taxon>
        <taxon>Ecdysozoa</taxon>
        <taxon>Nematoda</taxon>
        <taxon>Chromadorea</taxon>
        <taxon>Rhabditida</taxon>
        <taxon>Rhabditina</taxon>
        <taxon>Rhabditomorpha</taxon>
        <taxon>Strongyloidea</taxon>
        <taxon>Metastrongylidae</taxon>
        <taxon>Angiostrongylus</taxon>
    </lineage>
</organism>
<evidence type="ECO:0000313" key="2">
    <source>
        <dbReference type="WBParaSite" id="ACAC_0000302001-mRNA-1"/>
    </source>
</evidence>
<sequence length="78" mass="8599">MPLSITSTKYGRLVQHLHISAMKAGSSKITKGRLPPETLELIRQLRIAAVMVKAAEARRELRKVLLTPTVASPISNPR</sequence>
<reference evidence="2" key="2">
    <citation type="submission" date="2017-02" db="UniProtKB">
        <authorList>
            <consortium name="WormBaseParasite"/>
        </authorList>
    </citation>
    <scope>IDENTIFICATION</scope>
</reference>
<reference evidence="1" key="1">
    <citation type="submission" date="2012-09" db="EMBL/GenBank/DDBJ databases">
        <authorList>
            <person name="Martin A.A."/>
        </authorList>
    </citation>
    <scope>NUCLEOTIDE SEQUENCE</scope>
</reference>